<keyword evidence="4" id="KW-1185">Reference proteome</keyword>
<name>A0AAP5MA67_9CYAN</name>
<dbReference type="RefSeq" id="WP_208354190.1">
    <property type="nucleotide sequence ID" value="NZ_JAALHA020000005.1"/>
</dbReference>
<reference evidence="4" key="1">
    <citation type="journal article" date="2021" name="Science">
        <title>Hunting the eagle killer: A cyanobacterial neurotoxin causes vacuolar myelinopathy.</title>
        <authorList>
            <person name="Breinlinger S."/>
            <person name="Phillips T.J."/>
            <person name="Haram B.N."/>
            <person name="Mares J."/>
            <person name="Martinez Yerena J.A."/>
            <person name="Hrouzek P."/>
            <person name="Sobotka R."/>
            <person name="Henderson W.M."/>
            <person name="Schmieder P."/>
            <person name="Williams S.M."/>
            <person name="Lauderdale J.D."/>
            <person name="Wilde H.D."/>
            <person name="Gerrin W."/>
            <person name="Kust A."/>
            <person name="Washington J.W."/>
            <person name="Wagner C."/>
            <person name="Geier B."/>
            <person name="Liebeke M."/>
            <person name="Enke H."/>
            <person name="Niedermeyer T.H.J."/>
            <person name="Wilde S.B."/>
        </authorList>
    </citation>
    <scope>NUCLEOTIDE SEQUENCE [LARGE SCALE GENOMIC DNA]</scope>
    <source>
        <strain evidence="4">Thurmond2011</strain>
    </source>
</reference>
<dbReference type="Proteomes" id="UP000667802">
    <property type="component" value="Unassembled WGS sequence"/>
</dbReference>
<dbReference type="SUPFAM" id="SSF53474">
    <property type="entry name" value="alpha/beta-Hydrolases"/>
    <property type="match status" value="1"/>
</dbReference>
<organism evidence="3 4">
    <name type="scientific">Aetokthonos hydrillicola Thurmond2011</name>
    <dbReference type="NCBI Taxonomy" id="2712845"/>
    <lineage>
        <taxon>Bacteria</taxon>
        <taxon>Bacillati</taxon>
        <taxon>Cyanobacteriota</taxon>
        <taxon>Cyanophyceae</taxon>
        <taxon>Nostocales</taxon>
        <taxon>Hapalosiphonaceae</taxon>
        <taxon>Aetokthonos</taxon>
    </lineage>
</organism>
<proteinExistence type="predicted"/>
<accession>A0AAP5MA67</accession>
<feature type="domain" description="Thioesterase" evidence="1">
    <location>
        <begin position="96"/>
        <end position="229"/>
    </location>
</feature>
<comment type="caution">
    <text evidence="3">The sequence shown here is derived from an EMBL/GenBank/DDBJ whole genome shotgun (WGS) entry which is preliminary data.</text>
</comment>
<dbReference type="AlphaFoldDB" id="A0AAP5MA67"/>
<evidence type="ECO:0000259" key="2">
    <source>
        <dbReference type="Pfam" id="PF18563"/>
    </source>
</evidence>
<dbReference type="EMBL" id="JAALHA020000005">
    <property type="protein sequence ID" value="MDR9895518.1"/>
    <property type="molecule type" value="Genomic_DNA"/>
</dbReference>
<protein>
    <submittedName>
        <fullName evidence="3">Thioesterase domain-containing protein</fullName>
    </submittedName>
</protein>
<dbReference type="Gene3D" id="1.10.10.1830">
    <property type="entry name" value="Non-ribosomal peptide synthase, adenylation domain"/>
    <property type="match status" value="1"/>
</dbReference>
<feature type="domain" description="TubC N-terminal docking" evidence="2">
    <location>
        <begin position="4"/>
        <end position="53"/>
    </location>
</feature>
<dbReference type="Pfam" id="PF00975">
    <property type="entry name" value="Thioesterase"/>
    <property type="match status" value="1"/>
</dbReference>
<dbReference type="Gene3D" id="3.40.50.1820">
    <property type="entry name" value="alpha/beta hydrolase"/>
    <property type="match status" value="1"/>
</dbReference>
<evidence type="ECO:0000259" key="1">
    <source>
        <dbReference type="Pfam" id="PF00975"/>
    </source>
</evidence>
<dbReference type="InterPro" id="IPR041464">
    <property type="entry name" value="TubC_N"/>
</dbReference>
<gene>
    <name evidence="3" type="ORF">G7B40_013215</name>
</gene>
<dbReference type="Pfam" id="PF18563">
    <property type="entry name" value="TubC_N"/>
    <property type="match status" value="1"/>
</dbReference>
<evidence type="ECO:0000313" key="3">
    <source>
        <dbReference type="EMBL" id="MDR9895518.1"/>
    </source>
</evidence>
<dbReference type="InterPro" id="IPR029058">
    <property type="entry name" value="AB_hydrolase_fold"/>
</dbReference>
<dbReference type="InterPro" id="IPR001031">
    <property type="entry name" value="Thioesterase"/>
</dbReference>
<dbReference type="InterPro" id="IPR044894">
    <property type="entry name" value="TubC_N_sf"/>
</dbReference>
<evidence type="ECO:0000313" key="4">
    <source>
        <dbReference type="Proteomes" id="UP000667802"/>
    </source>
</evidence>
<sequence>MNLVQFLQDIASQGWQVWSEGEKLRYRASNDELTASVLTQLKQYKTQILELLRDHPHIFNVDSLNDGQTTANLNQNRRVVSPSPLVSIQPSGSKVPIFCVHPYTGLTFCYHELARLLGGDQPFYGLKALGIEEGEEPLTRVEDMATIYLASVREVQPHGPYILMGWSFGGLVALQMAHELGTQGEQVAFLGLLDTYTPSLVPEQPILAEEVVIQGETLSISSEELRRLPIEEQAILICEQVKQTNVIPSEVERLLRVQSLNSEAMRNYSPPIYSGRCLLFRAEKGVLSFVQDVSALEPTLGWREAIADIELHTIPGYHEHMVDQPNVSILAQKLKNSIEQALKNNEQ</sequence>